<reference evidence="9 10" key="1">
    <citation type="submission" date="2022-05" db="EMBL/GenBank/DDBJ databases">
        <authorList>
            <consortium name="Genoscope - CEA"/>
            <person name="William W."/>
        </authorList>
    </citation>
    <scope>NUCLEOTIDE SEQUENCE [LARGE SCALE GENOMIC DNA]</scope>
</reference>
<dbReference type="SUPFAM" id="SSF57535">
    <property type="entry name" value="Complement control module/SCR domain"/>
    <property type="match status" value="4"/>
</dbReference>
<evidence type="ECO:0000259" key="8">
    <source>
        <dbReference type="PROSITE" id="PS51886"/>
    </source>
</evidence>
<gene>
    <name evidence="9" type="ORF">PEVE_00020843</name>
</gene>
<feature type="disulfide bond" evidence="5">
    <location>
        <begin position="201"/>
        <end position="228"/>
    </location>
</feature>
<keyword evidence="3 5" id="KW-1015">Disulfide bond</keyword>
<dbReference type="Gene3D" id="2.10.70.10">
    <property type="entry name" value="Complement Module, domain 1"/>
    <property type="match status" value="4"/>
</dbReference>
<feature type="domain" description="TLDc" evidence="8">
    <location>
        <begin position="590"/>
        <end position="764"/>
    </location>
</feature>
<dbReference type="Pfam" id="PF07679">
    <property type="entry name" value="I-set"/>
    <property type="match status" value="1"/>
</dbReference>
<feature type="domain" description="Sushi" evidence="7">
    <location>
        <begin position="173"/>
        <end position="230"/>
    </location>
</feature>
<feature type="disulfide bond" evidence="5">
    <location>
        <begin position="552"/>
        <end position="579"/>
    </location>
</feature>
<dbReference type="InterPro" id="IPR013783">
    <property type="entry name" value="Ig-like_fold"/>
</dbReference>
<dbReference type="SUPFAM" id="SSF48726">
    <property type="entry name" value="Immunoglobulin"/>
    <property type="match status" value="3"/>
</dbReference>
<comment type="caution">
    <text evidence="5">Lacks conserved residue(s) required for the propagation of feature annotation.</text>
</comment>
<evidence type="ECO:0000313" key="10">
    <source>
        <dbReference type="Proteomes" id="UP001159427"/>
    </source>
</evidence>
<dbReference type="Proteomes" id="UP001159427">
    <property type="component" value="Unassembled WGS sequence"/>
</dbReference>
<dbReference type="SMART" id="SM00032">
    <property type="entry name" value="CCP"/>
    <property type="match status" value="4"/>
</dbReference>
<protein>
    <submittedName>
        <fullName evidence="9">Uncharacterized protein</fullName>
    </submittedName>
</protein>
<dbReference type="PROSITE" id="PS50923">
    <property type="entry name" value="SUSHI"/>
    <property type="match status" value="3"/>
</dbReference>
<evidence type="ECO:0000259" key="6">
    <source>
        <dbReference type="PROSITE" id="PS50835"/>
    </source>
</evidence>
<keyword evidence="4" id="KW-0325">Glycoprotein</keyword>
<dbReference type="CDD" id="cd00033">
    <property type="entry name" value="CCP"/>
    <property type="match status" value="4"/>
</dbReference>
<dbReference type="PANTHER" id="PTHR19325:SF575">
    <property type="entry name" value="LOCOMOTION-RELATED PROTEIN HIKARU GENKI"/>
    <property type="match status" value="1"/>
</dbReference>
<dbReference type="SMART" id="SM00584">
    <property type="entry name" value="TLDc"/>
    <property type="match status" value="1"/>
</dbReference>
<dbReference type="InterPro" id="IPR036179">
    <property type="entry name" value="Ig-like_dom_sf"/>
</dbReference>
<evidence type="ECO:0000313" key="9">
    <source>
        <dbReference type="EMBL" id="CAH3190796.1"/>
    </source>
</evidence>
<dbReference type="Pfam" id="PF00084">
    <property type="entry name" value="Sushi"/>
    <property type="match status" value="4"/>
</dbReference>
<dbReference type="InterPro" id="IPR003599">
    <property type="entry name" value="Ig_sub"/>
</dbReference>
<dbReference type="EMBL" id="CALNXI010002797">
    <property type="protein sequence ID" value="CAH3190796.1"/>
    <property type="molecule type" value="Genomic_DNA"/>
</dbReference>
<dbReference type="InterPro" id="IPR007110">
    <property type="entry name" value="Ig-like_dom"/>
</dbReference>
<evidence type="ECO:0000256" key="5">
    <source>
        <dbReference type="PROSITE-ProRule" id="PRU00302"/>
    </source>
</evidence>
<feature type="domain" description="Ig-like" evidence="6">
    <location>
        <begin position="375"/>
        <end position="465"/>
    </location>
</feature>
<evidence type="ECO:0000256" key="3">
    <source>
        <dbReference type="ARBA" id="ARBA00023157"/>
    </source>
</evidence>
<dbReference type="PROSITE" id="PS51886">
    <property type="entry name" value="TLDC"/>
    <property type="match status" value="1"/>
</dbReference>
<dbReference type="InterPro" id="IPR050350">
    <property type="entry name" value="Compl-Cell_Adhes-Reg"/>
</dbReference>
<feature type="domain" description="Ig-like" evidence="6">
    <location>
        <begin position="81"/>
        <end position="171"/>
    </location>
</feature>
<dbReference type="Gene3D" id="2.60.40.10">
    <property type="entry name" value="Immunoglobulins"/>
    <property type="match status" value="3"/>
</dbReference>
<keyword evidence="2" id="KW-0677">Repeat</keyword>
<dbReference type="InterPro" id="IPR035976">
    <property type="entry name" value="Sushi/SCR/CCP_sf"/>
</dbReference>
<feature type="domain" description="Sushi" evidence="7">
    <location>
        <begin position="524"/>
        <end position="581"/>
    </location>
</feature>
<evidence type="ECO:0000256" key="2">
    <source>
        <dbReference type="ARBA" id="ARBA00022737"/>
    </source>
</evidence>
<evidence type="ECO:0000256" key="4">
    <source>
        <dbReference type="ARBA" id="ARBA00023180"/>
    </source>
</evidence>
<evidence type="ECO:0000259" key="7">
    <source>
        <dbReference type="PROSITE" id="PS50923"/>
    </source>
</evidence>
<feature type="domain" description="Ig-like" evidence="6">
    <location>
        <begin position="1"/>
        <end position="59"/>
    </location>
</feature>
<dbReference type="PANTHER" id="PTHR19325">
    <property type="entry name" value="COMPLEMENT COMPONENT-RELATED SUSHI DOMAIN-CONTAINING"/>
    <property type="match status" value="1"/>
</dbReference>
<keyword evidence="10" id="KW-1185">Reference proteome</keyword>
<dbReference type="InterPro" id="IPR013098">
    <property type="entry name" value="Ig_I-set"/>
</dbReference>
<evidence type="ECO:0000256" key="1">
    <source>
        <dbReference type="ARBA" id="ARBA00022659"/>
    </source>
</evidence>
<keyword evidence="1 5" id="KW-0768">Sushi</keyword>
<dbReference type="InterPro" id="IPR003598">
    <property type="entry name" value="Ig_sub2"/>
</dbReference>
<dbReference type="InterPro" id="IPR000436">
    <property type="entry name" value="Sushi_SCR_CCP_dom"/>
</dbReference>
<dbReference type="InterPro" id="IPR006571">
    <property type="entry name" value="TLDc_dom"/>
</dbReference>
<comment type="caution">
    <text evidence="9">The sequence shown here is derived from an EMBL/GenBank/DDBJ whole genome shotgun (WGS) entry which is preliminary data.</text>
</comment>
<proteinExistence type="predicted"/>
<dbReference type="SMART" id="SM00409">
    <property type="entry name" value="IG"/>
    <property type="match status" value="3"/>
</dbReference>
<sequence length="769" mass="85785">MGYETWDTTLSCNIFGYPPPVIRWIRSFRSLPTDRYETTGKDLIIKETQREDKGPIMCRGDNHLGHVYALIVLVVNPVLPPVITTAPPPLVTVTEVHDTVILQCAAQGSPVPTLEWRKDGVVVSTNITLETADEARGKLIIPKFGPSDQGVYTCFFKNYDNGTAETSTTAELVGCGDPGVPVHGYKTGENYWAGQMVTFTCDTGYHLEGPTNRLCLEGGNWSDVMPKCHRYCDKPNPLENGYIVGTEFWEGKNVTYKCNKGYRARGRRHIISKLTLPNLNSHRKCNVNLLNFLVHLRSSLPSMMIFHKDQILILPYFQVTVKSGSNGTDQDIICTRGKNRGTELKQKHTGGELLSRRNLISLSNSLYEFFLGLPPVITTAPPPLVTVTKVHDTVILQCAAQGSPVPTLEWRKDGVVISTNIMLETADEARGKLIIPKFGPSDQGVYTCFFKNYDNGTAETSTTAELVGCGDPGVPVHGYKTGENYWAGQMVTFTCDAGYHLEGPTNRLCLEGGNWSDVTPKCHRYCDKPNPLENGYIVGTEFWEGKNVTYKCNKGYRARGQMVRFCNKTGNWTEEEPKCEGPEFEPSVVLLNNTEYWELLKGWLEPVSMEPSKWKLCYRATDHGWSSSTFHSKCNSRGPSLTFVKVGEYIFGGYTDRNWHSGGSYTDSAHSFIFSFKNKDGLEPFMLHPKRTENAIYGNSNYGPTFGGGHDFYIANGAGSNTNSYSNLGHSYVQITGYTYGSSKVQNLLAGSYKFTPHEVEVFYQTYKD</sequence>
<organism evidence="9 10">
    <name type="scientific">Porites evermanni</name>
    <dbReference type="NCBI Taxonomy" id="104178"/>
    <lineage>
        <taxon>Eukaryota</taxon>
        <taxon>Metazoa</taxon>
        <taxon>Cnidaria</taxon>
        <taxon>Anthozoa</taxon>
        <taxon>Hexacorallia</taxon>
        <taxon>Scleractinia</taxon>
        <taxon>Fungiina</taxon>
        <taxon>Poritidae</taxon>
        <taxon>Porites</taxon>
    </lineage>
</organism>
<feature type="domain" description="Sushi" evidence="7">
    <location>
        <begin position="467"/>
        <end position="522"/>
    </location>
</feature>
<dbReference type="Pfam" id="PF13927">
    <property type="entry name" value="Ig_3"/>
    <property type="match status" value="2"/>
</dbReference>
<dbReference type="Pfam" id="PF07534">
    <property type="entry name" value="TLD"/>
    <property type="match status" value="1"/>
</dbReference>
<feature type="disulfide bond" evidence="5">
    <location>
        <begin position="495"/>
        <end position="522"/>
    </location>
</feature>
<dbReference type="PROSITE" id="PS50835">
    <property type="entry name" value="IG_LIKE"/>
    <property type="match status" value="3"/>
</dbReference>
<accession>A0ABN8SGV5</accession>
<name>A0ABN8SGV5_9CNID</name>
<dbReference type="SMART" id="SM00408">
    <property type="entry name" value="IGc2"/>
    <property type="match status" value="3"/>
</dbReference>
<dbReference type="CDD" id="cd00096">
    <property type="entry name" value="Ig"/>
    <property type="match status" value="2"/>
</dbReference>